<proteinExistence type="predicted"/>
<accession>A0ABX1L7V1</accession>
<comment type="caution">
    <text evidence="1">The sequence shown here is derived from an EMBL/GenBank/DDBJ whole genome shotgun (WGS) entry which is preliminary data.</text>
</comment>
<name>A0ABX1L7V1_9LACO</name>
<dbReference type="RefSeq" id="WP_168850511.1">
    <property type="nucleotide sequence ID" value="NZ_JAAVSD010000047.1"/>
</dbReference>
<sequence>MVDCKINPNAVRTNFTIYQLNKSTIEFYLPYEDVQNALKESAQNPFIRTKDEWVVGNNECKLNKAQKRMLKDKEIYNHFNLENISSSIKTELNKIVHDIDG</sequence>
<protein>
    <submittedName>
        <fullName evidence="1">Uncharacterized protein</fullName>
    </submittedName>
</protein>
<organism evidence="1 2">
    <name type="scientific">Levilactobacillus tujiorum</name>
    <dbReference type="NCBI Taxonomy" id="2912243"/>
    <lineage>
        <taxon>Bacteria</taxon>
        <taxon>Bacillati</taxon>
        <taxon>Bacillota</taxon>
        <taxon>Bacilli</taxon>
        <taxon>Lactobacillales</taxon>
        <taxon>Lactobacillaceae</taxon>
        <taxon>Levilactobacillus</taxon>
    </lineage>
</organism>
<reference evidence="1 2" key="1">
    <citation type="submission" date="2020-03" db="EMBL/GenBank/DDBJ databases">
        <authorList>
            <person name="Zhang Z."/>
            <person name="Guo Z."/>
            <person name="Hou Q."/>
            <person name="Shen X."/>
        </authorList>
    </citation>
    <scope>NUCLEOTIDE SEQUENCE [LARGE SCALE GENOMIC DNA]</scope>
    <source>
        <strain evidence="1 2">HBUAS51329</strain>
    </source>
</reference>
<dbReference type="Proteomes" id="UP000707477">
    <property type="component" value="Unassembled WGS sequence"/>
</dbReference>
<gene>
    <name evidence="1" type="ORF">HEQ44_11080</name>
</gene>
<evidence type="ECO:0000313" key="1">
    <source>
        <dbReference type="EMBL" id="NLR30723.1"/>
    </source>
</evidence>
<keyword evidence="2" id="KW-1185">Reference proteome</keyword>
<dbReference type="EMBL" id="JAAVSD010000047">
    <property type="protein sequence ID" value="NLR30723.1"/>
    <property type="molecule type" value="Genomic_DNA"/>
</dbReference>
<evidence type="ECO:0000313" key="2">
    <source>
        <dbReference type="Proteomes" id="UP000707477"/>
    </source>
</evidence>